<keyword evidence="2" id="KW-1185">Reference proteome</keyword>
<evidence type="ECO:0000313" key="2">
    <source>
        <dbReference type="Proteomes" id="UP001549291"/>
    </source>
</evidence>
<protein>
    <recommendedName>
        <fullName evidence="3">Phenol degradation protein meta</fullName>
    </recommendedName>
</protein>
<proteinExistence type="predicted"/>
<evidence type="ECO:0008006" key="3">
    <source>
        <dbReference type="Google" id="ProtNLM"/>
    </source>
</evidence>
<comment type="caution">
    <text evidence="1">The sequence shown here is derived from an EMBL/GenBank/DDBJ whole genome shotgun (WGS) entry which is preliminary data.</text>
</comment>
<sequence>MTGSIALAAGQSERPRSASRRRLGVAAFVMAPSIMFFSHCALADENGVSFWVPGFFGSLAATPQQPGWSLANIYYHTSVSAGADVARAREFSLGRVPANLTVNANLNLSVNATGNLGFVIPTYVFETPVLGGQASVSLIGAYGVVGTSLAGTLSGVLTGPFGTSVPFARSDTISDTTWGFGDLIPQFALRWNAGVHNYMTYITGDIPVGAYQSDRLSNIGIGHGAIDAGGGYTYFNPQTGHEFSGVLGFTYNTKNTTTQYQSGVDMHFDWGASQFLSKQVMVGLVGYVYKELGCDSGSGDRVGCFQSQVVGVGPQVGFLFPVGDMQGYLNLKAYGEFAAENRPSGWNTWVTFSISPPTPGAPPTTKPIVRKY</sequence>
<name>A0ABV2RX09_BRAJP</name>
<dbReference type="EMBL" id="JBEPTQ010000002">
    <property type="protein sequence ID" value="MET4721451.1"/>
    <property type="molecule type" value="Genomic_DNA"/>
</dbReference>
<organism evidence="1 2">
    <name type="scientific">Bradyrhizobium japonicum</name>
    <dbReference type="NCBI Taxonomy" id="375"/>
    <lineage>
        <taxon>Bacteria</taxon>
        <taxon>Pseudomonadati</taxon>
        <taxon>Pseudomonadota</taxon>
        <taxon>Alphaproteobacteria</taxon>
        <taxon>Hyphomicrobiales</taxon>
        <taxon>Nitrobacteraceae</taxon>
        <taxon>Bradyrhizobium</taxon>
    </lineage>
</organism>
<dbReference type="Proteomes" id="UP001549291">
    <property type="component" value="Unassembled WGS sequence"/>
</dbReference>
<accession>A0ABV2RX09</accession>
<evidence type="ECO:0000313" key="1">
    <source>
        <dbReference type="EMBL" id="MET4721451.1"/>
    </source>
</evidence>
<dbReference type="InterPro" id="IPR025737">
    <property type="entry name" value="FApF"/>
</dbReference>
<gene>
    <name evidence="1" type="ORF">ABIF63_005557</name>
</gene>
<dbReference type="Pfam" id="PF13557">
    <property type="entry name" value="Phenol_MetA_deg"/>
    <property type="match status" value="1"/>
</dbReference>
<reference evidence="1 2" key="1">
    <citation type="submission" date="2024-06" db="EMBL/GenBank/DDBJ databases">
        <title>Genomic Encyclopedia of Type Strains, Phase V (KMG-V): Genome sequencing to study the core and pangenomes of soil and plant-associated prokaryotes.</title>
        <authorList>
            <person name="Whitman W."/>
        </authorList>
    </citation>
    <scope>NUCLEOTIDE SEQUENCE [LARGE SCALE GENOMIC DNA]</scope>
    <source>
        <strain evidence="1 2">USDA 160</strain>
    </source>
</reference>